<protein>
    <submittedName>
        <fullName evidence="1">Uncharacterized protein</fullName>
    </submittedName>
</protein>
<name>A0ACB9E7Z9_9ASTR</name>
<reference evidence="2" key="1">
    <citation type="journal article" date="2022" name="Mol. Ecol. Resour.">
        <title>The genomes of chicory, endive, great burdock and yacon provide insights into Asteraceae palaeo-polyploidization history and plant inulin production.</title>
        <authorList>
            <person name="Fan W."/>
            <person name="Wang S."/>
            <person name="Wang H."/>
            <person name="Wang A."/>
            <person name="Jiang F."/>
            <person name="Liu H."/>
            <person name="Zhao H."/>
            <person name="Xu D."/>
            <person name="Zhang Y."/>
        </authorList>
    </citation>
    <scope>NUCLEOTIDE SEQUENCE [LARGE SCALE GENOMIC DNA]</scope>
    <source>
        <strain evidence="2">cv. Yunnan</strain>
    </source>
</reference>
<dbReference type="Proteomes" id="UP001056120">
    <property type="component" value="Linkage Group LG18"/>
</dbReference>
<evidence type="ECO:0000313" key="1">
    <source>
        <dbReference type="EMBL" id="KAI3754836.1"/>
    </source>
</evidence>
<organism evidence="1 2">
    <name type="scientific">Smallanthus sonchifolius</name>
    <dbReference type="NCBI Taxonomy" id="185202"/>
    <lineage>
        <taxon>Eukaryota</taxon>
        <taxon>Viridiplantae</taxon>
        <taxon>Streptophyta</taxon>
        <taxon>Embryophyta</taxon>
        <taxon>Tracheophyta</taxon>
        <taxon>Spermatophyta</taxon>
        <taxon>Magnoliopsida</taxon>
        <taxon>eudicotyledons</taxon>
        <taxon>Gunneridae</taxon>
        <taxon>Pentapetalae</taxon>
        <taxon>asterids</taxon>
        <taxon>campanulids</taxon>
        <taxon>Asterales</taxon>
        <taxon>Asteraceae</taxon>
        <taxon>Asteroideae</taxon>
        <taxon>Heliantheae alliance</taxon>
        <taxon>Millerieae</taxon>
        <taxon>Smallanthus</taxon>
    </lineage>
</organism>
<evidence type="ECO:0000313" key="2">
    <source>
        <dbReference type="Proteomes" id="UP001056120"/>
    </source>
</evidence>
<accession>A0ACB9E7Z9</accession>
<sequence length="182" mass="21293">MRVDYALNQITLLTMDRLRIRERLEIKGRGFGKGRFKGLTVSVNNQLAGEIEKIYLEFQEYTSVLKKLDYFEEKKKEIEIKLSGICNKNIHRSKVVSLMESHELILQVKPVWPKDNSVEETNSKIKFNYAGVNENEMEDNNIDKLSIAVDLESDDNIVVNQVIHKETTEKDNERWKMDEKSK</sequence>
<comment type="caution">
    <text evidence="1">The sequence shown here is derived from an EMBL/GenBank/DDBJ whole genome shotgun (WGS) entry which is preliminary data.</text>
</comment>
<gene>
    <name evidence="1" type="ORF">L1987_54627</name>
</gene>
<dbReference type="EMBL" id="CM042035">
    <property type="protein sequence ID" value="KAI3754836.1"/>
    <property type="molecule type" value="Genomic_DNA"/>
</dbReference>
<keyword evidence="2" id="KW-1185">Reference proteome</keyword>
<reference evidence="1 2" key="2">
    <citation type="journal article" date="2022" name="Mol. Ecol. Resour.">
        <title>The genomes of chicory, endive, great burdock and yacon provide insights into Asteraceae paleo-polyploidization history and plant inulin production.</title>
        <authorList>
            <person name="Fan W."/>
            <person name="Wang S."/>
            <person name="Wang H."/>
            <person name="Wang A."/>
            <person name="Jiang F."/>
            <person name="Liu H."/>
            <person name="Zhao H."/>
            <person name="Xu D."/>
            <person name="Zhang Y."/>
        </authorList>
    </citation>
    <scope>NUCLEOTIDE SEQUENCE [LARGE SCALE GENOMIC DNA]</scope>
    <source>
        <strain evidence="2">cv. Yunnan</strain>
        <tissue evidence="1">Leaves</tissue>
    </source>
</reference>
<proteinExistence type="predicted"/>